<sequence length="203" mass="20528">MKPRLVAAAVSAVAVVAFAGGCSSDPEAPPQIPAPGAAADATGQTQAPPADLSDPAVAWAEQVCTAVEQGGKKLSEFPAVDPNDPAKTKQAMLDYLQRISDTLGELSAGISAAGEPPVDDGAAAVDAALTRIDDLRGALSTAREKLSSVEASDPVAFQTALAEIGPELEGLNTTEGPTTDLKANPELKDAFAQAPACRRVEGV</sequence>
<dbReference type="RefSeq" id="WP_189212937.1">
    <property type="nucleotide sequence ID" value="NZ_BMRB01000004.1"/>
</dbReference>
<comment type="caution">
    <text evidence="3">The sequence shown here is derived from an EMBL/GenBank/DDBJ whole genome shotgun (WGS) entry which is preliminary data.</text>
</comment>
<feature type="chain" id="PRO_5037963903" evidence="2">
    <location>
        <begin position="20"/>
        <end position="203"/>
    </location>
</feature>
<feature type="signal peptide" evidence="2">
    <location>
        <begin position="1"/>
        <end position="19"/>
    </location>
</feature>
<accession>A0A918GPX4</accession>
<dbReference type="AlphaFoldDB" id="A0A918GPX4"/>
<feature type="region of interest" description="Disordered" evidence="1">
    <location>
        <begin position="24"/>
        <end position="54"/>
    </location>
</feature>
<evidence type="ECO:0000256" key="2">
    <source>
        <dbReference type="SAM" id="SignalP"/>
    </source>
</evidence>
<evidence type="ECO:0000313" key="4">
    <source>
        <dbReference type="Proteomes" id="UP000660680"/>
    </source>
</evidence>
<dbReference type="PROSITE" id="PS51257">
    <property type="entry name" value="PROKAR_LIPOPROTEIN"/>
    <property type="match status" value="1"/>
</dbReference>
<reference evidence="3" key="2">
    <citation type="submission" date="2020-09" db="EMBL/GenBank/DDBJ databases">
        <authorList>
            <person name="Sun Q."/>
            <person name="Ohkuma M."/>
        </authorList>
    </citation>
    <scope>NUCLEOTIDE SEQUENCE</scope>
    <source>
        <strain evidence="3">JCM 3276</strain>
    </source>
</reference>
<keyword evidence="2" id="KW-0732">Signal</keyword>
<keyword evidence="4" id="KW-1185">Reference proteome</keyword>
<organism evidence="3 4">
    <name type="scientific">Actinokineospora fastidiosa</name>
    <dbReference type="NCBI Taxonomy" id="1816"/>
    <lineage>
        <taxon>Bacteria</taxon>
        <taxon>Bacillati</taxon>
        <taxon>Actinomycetota</taxon>
        <taxon>Actinomycetes</taxon>
        <taxon>Pseudonocardiales</taxon>
        <taxon>Pseudonocardiaceae</taxon>
        <taxon>Actinokineospora</taxon>
    </lineage>
</organism>
<evidence type="ECO:0000313" key="3">
    <source>
        <dbReference type="EMBL" id="GGS48308.1"/>
    </source>
</evidence>
<gene>
    <name evidence="3" type="ORF">GCM10010171_49450</name>
</gene>
<reference evidence="3" key="1">
    <citation type="journal article" date="2014" name="Int. J. Syst. Evol. Microbiol.">
        <title>Complete genome sequence of Corynebacterium casei LMG S-19264T (=DSM 44701T), isolated from a smear-ripened cheese.</title>
        <authorList>
            <consortium name="US DOE Joint Genome Institute (JGI-PGF)"/>
            <person name="Walter F."/>
            <person name="Albersmeier A."/>
            <person name="Kalinowski J."/>
            <person name="Ruckert C."/>
        </authorList>
    </citation>
    <scope>NUCLEOTIDE SEQUENCE</scope>
    <source>
        <strain evidence="3">JCM 3276</strain>
    </source>
</reference>
<feature type="compositionally biased region" description="Low complexity" evidence="1">
    <location>
        <begin position="34"/>
        <end position="50"/>
    </location>
</feature>
<evidence type="ECO:0000256" key="1">
    <source>
        <dbReference type="SAM" id="MobiDB-lite"/>
    </source>
</evidence>
<dbReference type="EMBL" id="BMRB01000004">
    <property type="protein sequence ID" value="GGS48308.1"/>
    <property type="molecule type" value="Genomic_DNA"/>
</dbReference>
<name>A0A918GPX4_9PSEU</name>
<dbReference type="Proteomes" id="UP000660680">
    <property type="component" value="Unassembled WGS sequence"/>
</dbReference>
<proteinExistence type="predicted"/>
<protein>
    <submittedName>
        <fullName evidence="3">Uncharacterized protein</fullName>
    </submittedName>
</protein>